<name>A0ABW0NKR9_9BURK</name>
<dbReference type="PANTHER" id="PTHR43179:SF7">
    <property type="entry name" value="RHAMNOSYLTRANSFERASE WBBL"/>
    <property type="match status" value="1"/>
</dbReference>
<keyword evidence="2" id="KW-1185">Reference proteome</keyword>
<accession>A0ABW0NKR9</accession>
<evidence type="ECO:0000313" key="2">
    <source>
        <dbReference type="Proteomes" id="UP001596037"/>
    </source>
</evidence>
<reference evidence="2" key="1">
    <citation type="journal article" date="2019" name="Int. J. Syst. Evol. Microbiol.">
        <title>The Global Catalogue of Microorganisms (GCM) 10K type strain sequencing project: providing services to taxonomists for standard genome sequencing and annotation.</title>
        <authorList>
            <consortium name="The Broad Institute Genomics Platform"/>
            <consortium name="The Broad Institute Genome Sequencing Center for Infectious Disease"/>
            <person name="Wu L."/>
            <person name="Ma J."/>
        </authorList>
    </citation>
    <scope>NUCLEOTIDE SEQUENCE [LARGE SCALE GENOMIC DNA]</scope>
    <source>
        <strain evidence="2">CCUG 57401</strain>
    </source>
</reference>
<dbReference type="InterPro" id="IPR029044">
    <property type="entry name" value="Nucleotide-diphossugar_trans"/>
</dbReference>
<dbReference type="Gene3D" id="3.90.550.10">
    <property type="entry name" value="Spore Coat Polysaccharide Biosynthesis Protein SpsA, Chain A"/>
    <property type="match status" value="1"/>
</dbReference>
<dbReference type="EMBL" id="JBHSMF010000015">
    <property type="protein sequence ID" value="MFC5500523.1"/>
    <property type="molecule type" value="Genomic_DNA"/>
</dbReference>
<dbReference type="GO" id="GO:0016740">
    <property type="term" value="F:transferase activity"/>
    <property type="evidence" value="ECO:0007669"/>
    <property type="project" value="UniProtKB-KW"/>
</dbReference>
<comment type="caution">
    <text evidence="1">The sequence shown here is derived from an EMBL/GenBank/DDBJ whole genome shotgun (WGS) entry which is preliminary data.</text>
</comment>
<keyword evidence="1" id="KW-0808">Transferase</keyword>
<sequence>MAQLCEVHGGLIAHVVLTHNLRAEPVPTPAIGWPFKLTQVFNESPAGFGTNHNRAFELCRTNFFCVLNPDIELCDASVWPRLLQCMSDSQVGCAYPSLLNADGTRQENEREVVTPMALVRRHLLKNPQRRADWASAAFWLVSARAWRSIGGFDESYYMYCEDVDFCLRLQMAGWKLARADATAVHDAGWSSRRLGAYLVWHLSSLVRLWMQPTLRRYLSWRVNGA</sequence>
<organism evidence="1 2">
    <name type="scientific">Caenimonas terrae</name>
    <dbReference type="NCBI Taxonomy" id="696074"/>
    <lineage>
        <taxon>Bacteria</taxon>
        <taxon>Pseudomonadati</taxon>
        <taxon>Pseudomonadota</taxon>
        <taxon>Betaproteobacteria</taxon>
        <taxon>Burkholderiales</taxon>
        <taxon>Comamonadaceae</taxon>
        <taxon>Caenimonas</taxon>
    </lineage>
</organism>
<dbReference type="Proteomes" id="UP001596037">
    <property type="component" value="Unassembled WGS sequence"/>
</dbReference>
<dbReference type="PANTHER" id="PTHR43179">
    <property type="entry name" value="RHAMNOSYLTRANSFERASE WBBL"/>
    <property type="match status" value="1"/>
</dbReference>
<proteinExistence type="predicted"/>
<gene>
    <name evidence="1" type="ORF">ACFPOE_23475</name>
</gene>
<dbReference type="SUPFAM" id="SSF53448">
    <property type="entry name" value="Nucleotide-diphospho-sugar transferases"/>
    <property type="match status" value="1"/>
</dbReference>
<protein>
    <submittedName>
        <fullName evidence="1">Glycosyl transferase</fullName>
    </submittedName>
</protein>
<dbReference type="RefSeq" id="WP_376852770.1">
    <property type="nucleotide sequence ID" value="NZ_JBHSMF010000015.1"/>
</dbReference>
<evidence type="ECO:0000313" key="1">
    <source>
        <dbReference type="EMBL" id="MFC5500523.1"/>
    </source>
</evidence>